<keyword evidence="5" id="KW-1185">Reference proteome</keyword>
<dbReference type="EMBL" id="JAIZAY010000010">
    <property type="protein sequence ID" value="KAJ8035099.1"/>
    <property type="molecule type" value="Genomic_DNA"/>
</dbReference>
<name>A0A9Q1H6L6_HOLLE</name>
<comment type="similarity">
    <text evidence="1">Belongs to the sulfotransferase 1 family.</text>
</comment>
<proteinExistence type="inferred from homology"/>
<accession>A0A9Q1H6L6</accession>
<dbReference type="Pfam" id="PF00685">
    <property type="entry name" value="Sulfotransfer_1"/>
    <property type="match status" value="1"/>
</dbReference>
<dbReference type="OrthoDB" id="205623at2759"/>
<keyword evidence="2" id="KW-0808">Transferase</keyword>
<dbReference type="Proteomes" id="UP001152320">
    <property type="component" value="Chromosome 10"/>
</dbReference>
<evidence type="ECO:0000313" key="5">
    <source>
        <dbReference type="Proteomes" id="UP001152320"/>
    </source>
</evidence>
<reference evidence="4" key="1">
    <citation type="submission" date="2021-10" db="EMBL/GenBank/DDBJ databases">
        <title>Tropical sea cucumber genome reveals ecological adaptation and Cuvierian tubules defense mechanism.</title>
        <authorList>
            <person name="Chen T."/>
        </authorList>
    </citation>
    <scope>NUCLEOTIDE SEQUENCE</scope>
    <source>
        <strain evidence="4">Nanhai2018</strain>
        <tissue evidence="4">Muscle</tissue>
    </source>
</reference>
<sequence length="135" mass="16131">MPIITEAFEYDKVWYPPMILPQTLDKVKHFEVREDDLILVSYPRSGTHWMMELILLIQQDGDVKNIKREEHQNWEFTFVLPPDFNTCAVDLLATCPSPRFYRTHLPYQHLPLQVWTQKPKVGYNIGVIYFLFVLY</sequence>
<organism evidence="4 5">
    <name type="scientific">Holothuria leucospilota</name>
    <name type="common">Black long sea cucumber</name>
    <name type="synonym">Mertensiothuria leucospilota</name>
    <dbReference type="NCBI Taxonomy" id="206669"/>
    <lineage>
        <taxon>Eukaryota</taxon>
        <taxon>Metazoa</taxon>
        <taxon>Echinodermata</taxon>
        <taxon>Eleutherozoa</taxon>
        <taxon>Echinozoa</taxon>
        <taxon>Holothuroidea</taxon>
        <taxon>Aspidochirotacea</taxon>
        <taxon>Aspidochirotida</taxon>
        <taxon>Holothuriidae</taxon>
        <taxon>Holothuria</taxon>
    </lineage>
</organism>
<evidence type="ECO:0000313" key="4">
    <source>
        <dbReference type="EMBL" id="KAJ8035099.1"/>
    </source>
</evidence>
<protein>
    <submittedName>
        <fullName evidence="4">Sulfotransferase 1C1</fullName>
    </submittedName>
</protein>
<evidence type="ECO:0000256" key="2">
    <source>
        <dbReference type="ARBA" id="ARBA00022679"/>
    </source>
</evidence>
<evidence type="ECO:0000259" key="3">
    <source>
        <dbReference type="Pfam" id="PF00685"/>
    </source>
</evidence>
<dbReference type="SUPFAM" id="SSF52540">
    <property type="entry name" value="P-loop containing nucleoside triphosphate hydrolases"/>
    <property type="match status" value="1"/>
</dbReference>
<evidence type="ECO:0000256" key="1">
    <source>
        <dbReference type="ARBA" id="ARBA00005771"/>
    </source>
</evidence>
<dbReference type="InterPro" id="IPR000863">
    <property type="entry name" value="Sulfotransferase_dom"/>
</dbReference>
<feature type="domain" description="Sulfotransferase" evidence="3">
    <location>
        <begin position="35"/>
        <end position="121"/>
    </location>
</feature>
<dbReference type="Gene3D" id="3.40.50.300">
    <property type="entry name" value="P-loop containing nucleotide triphosphate hydrolases"/>
    <property type="match status" value="1"/>
</dbReference>
<comment type="caution">
    <text evidence="4">The sequence shown here is derived from an EMBL/GenBank/DDBJ whole genome shotgun (WGS) entry which is preliminary data.</text>
</comment>
<dbReference type="PANTHER" id="PTHR11783">
    <property type="entry name" value="SULFOTRANSFERASE SULT"/>
    <property type="match status" value="1"/>
</dbReference>
<dbReference type="AlphaFoldDB" id="A0A9Q1H6L6"/>
<dbReference type="InterPro" id="IPR027417">
    <property type="entry name" value="P-loop_NTPase"/>
</dbReference>
<gene>
    <name evidence="4" type="ORF">HOLleu_22212</name>
</gene>
<dbReference type="GO" id="GO:0008146">
    <property type="term" value="F:sulfotransferase activity"/>
    <property type="evidence" value="ECO:0007669"/>
    <property type="project" value="InterPro"/>
</dbReference>